<accession>G1CCF0</accession>
<keyword evidence="2" id="KW-0732">Signal</keyword>
<protein>
    <submittedName>
        <fullName evidence="4">CC chemokine</fullName>
    </submittedName>
    <submittedName>
        <fullName evidence="5">Cholecystokinin</fullName>
    </submittedName>
</protein>
<evidence type="ECO:0000313" key="5">
    <source>
        <dbReference type="Ensembl" id="ENSCSEP00000024735.1"/>
    </source>
</evidence>
<proteinExistence type="evidence at transcript level"/>
<reference evidence="5" key="3">
    <citation type="submission" date="2025-05" db="UniProtKB">
        <authorList>
            <consortium name="Ensembl"/>
        </authorList>
    </citation>
    <scope>IDENTIFICATION</scope>
</reference>
<name>G1CCF0_CYNSE</name>
<evidence type="ECO:0000313" key="4">
    <source>
        <dbReference type="EMBL" id="AEL31667.1"/>
    </source>
</evidence>
<reference evidence="4" key="1">
    <citation type="journal article" date="2011" name="Fish Shellfish Immunol.">
        <title>An inflammatory CC chemokine of Cynoglossus semilaevis is involved in immune defense against bacterial infection.</title>
        <authorList>
            <person name="Li Y.X."/>
            <person name="Sun J.S."/>
            <person name="Sun L."/>
        </authorList>
    </citation>
    <scope>NUCLEOTIDE SEQUENCE</scope>
</reference>
<dbReference type="Pfam" id="PF00048">
    <property type="entry name" value="IL8"/>
    <property type="match status" value="1"/>
</dbReference>
<feature type="chain" id="PRO_5044731893" evidence="2">
    <location>
        <begin position="27"/>
        <end position="111"/>
    </location>
</feature>
<evidence type="ECO:0000313" key="6">
    <source>
        <dbReference type="Proteomes" id="UP000265120"/>
    </source>
</evidence>
<reference evidence="5 6" key="2">
    <citation type="journal article" date="2014" name="Nat. Genet.">
        <title>Whole-genome sequence of a flatfish provides insights into ZW sex chromosome evolution and adaptation to a benthic lifestyle.</title>
        <authorList>
            <person name="Chen S."/>
            <person name="Zhang G."/>
            <person name="Shao C."/>
            <person name="Huang Q."/>
            <person name="Liu G."/>
            <person name="Zhang P."/>
            <person name="Song W."/>
            <person name="An N."/>
            <person name="Chalopin D."/>
            <person name="Volff J.N."/>
            <person name="Hong Y."/>
            <person name="Li Q."/>
            <person name="Sha Z."/>
            <person name="Zhou H."/>
            <person name="Xie M."/>
            <person name="Yu Q."/>
            <person name="Liu Y."/>
            <person name="Xiang H."/>
            <person name="Wang N."/>
            <person name="Wu K."/>
            <person name="Yang C."/>
            <person name="Zhou Q."/>
            <person name="Liao X."/>
            <person name="Yang L."/>
            <person name="Hu Q."/>
            <person name="Zhang J."/>
            <person name="Meng L."/>
            <person name="Jin L."/>
            <person name="Tian Y."/>
            <person name="Lian J."/>
            <person name="Yang J."/>
            <person name="Miao G."/>
            <person name="Liu S."/>
            <person name="Liang Z."/>
            <person name="Yan F."/>
            <person name="Li Y."/>
            <person name="Sun B."/>
            <person name="Zhang H."/>
            <person name="Zhang J."/>
            <person name="Zhu Y."/>
            <person name="Du M."/>
            <person name="Zhao Y."/>
            <person name="Schartl M."/>
            <person name="Tang Q."/>
            <person name="Wang J."/>
        </authorList>
    </citation>
    <scope>NUCLEOTIDE SEQUENCE</scope>
</reference>
<gene>
    <name evidence="4" type="primary">CCK</name>
</gene>
<dbReference type="CTD" id="885"/>
<dbReference type="OrthoDB" id="8900217at2759"/>
<dbReference type="SMART" id="SM00199">
    <property type="entry name" value="SCY"/>
    <property type="match status" value="1"/>
</dbReference>
<keyword evidence="1" id="KW-0202">Cytokine</keyword>
<dbReference type="InterPro" id="IPR001811">
    <property type="entry name" value="Chemokine_IL8-like_dom"/>
</dbReference>
<dbReference type="AlphaFoldDB" id="G1CCF0"/>
<sequence length="111" mass="12706">MSVTVKIFICCCFIVMFSCCCILCQPQMVIDCCLSVKNKTITKHIITDYHQQSAGQGCSIEATILVTRRNKKLCVPADEPWVHMVMSHVDKMKKPCHGKRRNKRCVKVKKM</sequence>
<dbReference type="GO" id="GO:0008009">
    <property type="term" value="F:chemokine activity"/>
    <property type="evidence" value="ECO:0007669"/>
    <property type="project" value="InterPro"/>
</dbReference>
<organism evidence="4">
    <name type="scientific">Cynoglossus semilaevis</name>
    <name type="common">Tongue sole</name>
    <dbReference type="NCBI Taxonomy" id="244447"/>
    <lineage>
        <taxon>Eukaryota</taxon>
        <taxon>Metazoa</taxon>
        <taxon>Chordata</taxon>
        <taxon>Craniata</taxon>
        <taxon>Vertebrata</taxon>
        <taxon>Euteleostomi</taxon>
        <taxon>Actinopterygii</taxon>
        <taxon>Neopterygii</taxon>
        <taxon>Teleostei</taxon>
        <taxon>Neoteleostei</taxon>
        <taxon>Acanthomorphata</taxon>
        <taxon>Carangaria</taxon>
        <taxon>Pleuronectiformes</taxon>
        <taxon>Pleuronectoidei</taxon>
        <taxon>Cynoglossidae</taxon>
        <taxon>Cynoglossinae</taxon>
        <taxon>Cynoglossus</taxon>
    </lineage>
</organism>
<evidence type="ECO:0000259" key="3">
    <source>
        <dbReference type="SMART" id="SM00199"/>
    </source>
</evidence>
<dbReference type="STRING" id="244447.ENSCSEP00000024735"/>
<dbReference type="InterPro" id="IPR036048">
    <property type="entry name" value="Interleukin_8-like_sf"/>
</dbReference>
<dbReference type="PROSITE" id="PS51257">
    <property type="entry name" value="PROKAR_LIPOPROTEIN"/>
    <property type="match status" value="1"/>
</dbReference>
<dbReference type="GeneTree" id="ENSGT00730000112019"/>
<dbReference type="OMA" id="SIDAMIF"/>
<dbReference type="GO" id="GO:0005615">
    <property type="term" value="C:extracellular space"/>
    <property type="evidence" value="ECO:0007669"/>
    <property type="project" value="UniProtKB-KW"/>
</dbReference>
<dbReference type="Ensembl" id="ENSCSET00000025067.1">
    <property type="protein sequence ID" value="ENSCSEP00000024735.1"/>
    <property type="gene ID" value="ENSCSEG00000015796.1"/>
</dbReference>
<evidence type="ECO:0000256" key="1">
    <source>
        <dbReference type="ARBA" id="ARBA00022514"/>
    </source>
</evidence>
<dbReference type="Gene3D" id="2.40.50.40">
    <property type="match status" value="1"/>
</dbReference>
<feature type="signal peptide" evidence="2">
    <location>
        <begin position="1"/>
        <end position="26"/>
    </location>
</feature>
<dbReference type="SUPFAM" id="SSF54117">
    <property type="entry name" value="Interleukin 8-like chemokines"/>
    <property type="match status" value="1"/>
</dbReference>
<evidence type="ECO:0000256" key="2">
    <source>
        <dbReference type="SAM" id="SignalP"/>
    </source>
</evidence>
<dbReference type="GO" id="GO:0006955">
    <property type="term" value="P:immune response"/>
    <property type="evidence" value="ECO:0007669"/>
    <property type="project" value="InterPro"/>
</dbReference>
<feature type="domain" description="Chemokine interleukin-8-like" evidence="3">
    <location>
        <begin position="29"/>
        <end position="89"/>
    </location>
</feature>
<keyword evidence="6" id="KW-1185">Reference proteome</keyword>
<dbReference type="GeneID" id="103397544"/>
<dbReference type="RefSeq" id="NP_001281156.1">
    <property type="nucleotide sequence ID" value="NM_001294227.1"/>
</dbReference>
<dbReference type="Proteomes" id="UP000265120">
    <property type="component" value="Chromosome Z"/>
</dbReference>
<dbReference type="EMBL" id="JF772214">
    <property type="protein sequence ID" value="AEL31667.1"/>
    <property type="molecule type" value="mRNA"/>
</dbReference>
<dbReference type="KEGG" id="csem:103397544"/>